<dbReference type="Proteomes" id="UP000286931">
    <property type="component" value="Unassembled WGS sequence"/>
</dbReference>
<dbReference type="Gene3D" id="3.10.450.40">
    <property type="match status" value="1"/>
</dbReference>
<comment type="caution">
    <text evidence="3">The sequence shown here is derived from an EMBL/GenBank/DDBJ whole genome shotgun (WGS) entry which is preliminary data.</text>
</comment>
<protein>
    <recommendedName>
        <fullName evidence="2">IraD/Gp25-like domain-containing protein</fullName>
    </recommendedName>
</protein>
<dbReference type="InterPro" id="IPR007048">
    <property type="entry name" value="IraD/Gp25-like"/>
</dbReference>
<feature type="region of interest" description="Disordered" evidence="1">
    <location>
        <begin position="1"/>
        <end position="21"/>
    </location>
</feature>
<evidence type="ECO:0000313" key="4">
    <source>
        <dbReference type="Proteomes" id="UP000286931"/>
    </source>
</evidence>
<dbReference type="AlphaFoldDB" id="A0A401YQ40"/>
<name>A0A401YQ40_9ACTN</name>
<proteinExistence type="predicted"/>
<keyword evidence="4" id="KW-1185">Reference proteome</keyword>
<evidence type="ECO:0000259" key="2">
    <source>
        <dbReference type="Pfam" id="PF04965"/>
    </source>
</evidence>
<reference evidence="3 4" key="1">
    <citation type="submission" date="2018-12" db="EMBL/GenBank/DDBJ databases">
        <title>Draft genome sequence of Embleya hyalina NBRC 13850T.</title>
        <authorList>
            <person name="Komaki H."/>
            <person name="Hosoyama A."/>
            <person name="Kimura A."/>
            <person name="Ichikawa N."/>
            <person name="Tamura T."/>
        </authorList>
    </citation>
    <scope>NUCLEOTIDE SEQUENCE [LARGE SCALE GENOMIC DNA]</scope>
    <source>
        <strain evidence="3 4">NBRC 13850</strain>
    </source>
</reference>
<evidence type="ECO:0000313" key="3">
    <source>
        <dbReference type="EMBL" id="GCD96711.1"/>
    </source>
</evidence>
<feature type="domain" description="IraD/Gp25-like" evidence="2">
    <location>
        <begin position="44"/>
        <end position="133"/>
    </location>
</feature>
<sequence length="150" mass="16190">MAEPSAPLNPDPARRTPDDAAVLGRGWAAPAHLDPLGEAAQTSGPEKVRQSVLLILGTRRGERVMRPDFGAGLEDLLFEPVTAATAAVVRLRVEQGLIAWEPRIDVLGVEVSVTDRAAGRLDVSIDYRIRATNTFYNLVYPFHLHEGAAG</sequence>
<accession>A0A401YQ40</accession>
<dbReference type="EMBL" id="BIFH01000021">
    <property type="protein sequence ID" value="GCD96711.1"/>
    <property type="molecule type" value="Genomic_DNA"/>
</dbReference>
<dbReference type="SUPFAM" id="SSF160719">
    <property type="entry name" value="gpW/gp25-like"/>
    <property type="match status" value="1"/>
</dbReference>
<evidence type="ECO:0000256" key="1">
    <source>
        <dbReference type="SAM" id="MobiDB-lite"/>
    </source>
</evidence>
<dbReference type="RefSeq" id="WP_246126808.1">
    <property type="nucleotide sequence ID" value="NZ_BIFH01000021.1"/>
</dbReference>
<gene>
    <name evidence="3" type="ORF">EHYA_04398</name>
</gene>
<dbReference type="Pfam" id="PF04965">
    <property type="entry name" value="GPW_gp25"/>
    <property type="match status" value="1"/>
</dbReference>
<organism evidence="3 4">
    <name type="scientific">Embleya hyalina</name>
    <dbReference type="NCBI Taxonomy" id="516124"/>
    <lineage>
        <taxon>Bacteria</taxon>
        <taxon>Bacillati</taxon>
        <taxon>Actinomycetota</taxon>
        <taxon>Actinomycetes</taxon>
        <taxon>Kitasatosporales</taxon>
        <taxon>Streptomycetaceae</taxon>
        <taxon>Embleya</taxon>
    </lineage>
</organism>